<keyword evidence="5 6" id="KW-0143">Chaperone</keyword>
<dbReference type="InterPro" id="IPR003708">
    <property type="entry name" value="SecB"/>
</dbReference>
<evidence type="ECO:0000256" key="2">
    <source>
        <dbReference type="ARBA" id="ARBA00022448"/>
    </source>
</evidence>
<dbReference type="GO" id="GO:0006457">
    <property type="term" value="P:protein folding"/>
    <property type="evidence" value="ECO:0007669"/>
    <property type="project" value="UniProtKB-UniRule"/>
</dbReference>
<reference evidence="7 8" key="1">
    <citation type="submission" date="2020-08" db="EMBL/GenBank/DDBJ databases">
        <title>Genomic Encyclopedia of Type Strains, Phase IV (KMG-IV): sequencing the most valuable type-strain genomes for metagenomic binning, comparative biology and taxonomic classification.</title>
        <authorList>
            <person name="Goeker M."/>
        </authorList>
    </citation>
    <scope>NUCLEOTIDE SEQUENCE [LARGE SCALE GENOMIC DNA]</scope>
    <source>
        <strain evidence="7 8">DSM 19979</strain>
    </source>
</reference>
<dbReference type="PRINTS" id="PR01594">
    <property type="entry name" value="SECBCHAPRONE"/>
</dbReference>
<keyword evidence="4 6" id="KW-0811">Translocation</keyword>
<accession>A0A840A8I4</accession>
<dbReference type="Proteomes" id="UP000553193">
    <property type="component" value="Unassembled WGS sequence"/>
</dbReference>
<dbReference type="GO" id="GO:0051262">
    <property type="term" value="P:protein tetramerization"/>
    <property type="evidence" value="ECO:0007669"/>
    <property type="project" value="InterPro"/>
</dbReference>
<evidence type="ECO:0000256" key="3">
    <source>
        <dbReference type="ARBA" id="ARBA00022927"/>
    </source>
</evidence>
<keyword evidence="3 6" id="KW-0653">Protein transport</keyword>
<comment type="subunit">
    <text evidence="6">Homotetramer, a dimer of dimers. One homotetramer interacts with 1 SecA dimer.</text>
</comment>
<evidence type="ECO:0000313" key="8">
    <source>
        <dbReference type="Proteomes" id="UP000553193"/>
    </source>
</evidence>
<evidence type="ECO:0000256" key="4">
    <source>
        <dbReference type="ARBA" id="ARBA00023010"/>
    </source>
</evidence>
<dbReference type="RefSeq" id="WP_184383436.1">
    <property type="nucleotide sequence ID" value="NZ_JACIDJ010000002.1"/>
</dbReference>
<sequence length="166" mass="17971">MSDQPNPTQNGDANGNPPPPLIVEIQYAKDISFEVPGAPAIFTTLRAQPQVNLDADLEVKQLQEGANVFEVALMLRVEARAQEAVCYIVEVTYCGVFTLNLPAEHADQVLHVDCPRLLYPYARTMVSELSAQGGFPTLMLPPIDVAQLLHAKRQQQAGASPAVGHA</sequence>
<dbReference type="NCBIfam" id="NF004392">
    <property type="entry name" value="PRK05751.1-3"/>
    <property type="match status" value="1"/>
</dbReference>
<gene>
    <name evidence="6" type="primary">secB</name>
    <name evidence="7" type="ORF">GGQ83_001805</name>
</gene>
<dbReference type="GO" id="GO:0051082">
    <property type="term" value="F:unfolded protein binding"/>
    <property type="evidence" value="ECO:0007669"/>
    <property type="project" value="InterPro"/>
</dbReference>
<comment type="caution">
    <text evidence="7">The sequence shown here is derived from an EMBL/GenBank/DDBJ whole genome shotgun (WGS) entry which is preliminary data.</text>
</comment>
<dbReference type="Pfam" id="PF02556">
    <property type="entry name" value="SecB"/>
    <property type="match status" value="1"/>
</dbReference>
<dbReference type="PANTHER" id="PTHR36918:SF1">
    <property type="entry name" value="PROTEIN-EXPORT PROTEIN SECB"/>
    <property type="match status" value="1"/>
</dbReference>
<dbReference type="SUPFAM" id="SSF54611">
    <property type="entry name" value="SecB-like"/>
    <property type="match status" value="1"/>
</dbReference>
<dbReference type="AlphaFoldDB" id="A0A840A8I4"/>
<dbReference type="EMBL" id="JACIDJ010000002">
    <property type="protein sequence ID" value="MBB3898368.1"/>
    <property type="molecule type" value="Genomic_DNA"/>
</dbReference>
<dbReference type="InterPro" id="IPR035958">
    <property type="entry name" value="SecB-like_sf"/>
</dbReference>
<dbReference type="HAMAP" id="MF_00821">
    <property type="entry name" value="SecB"/>
    <property type="match status" value="1"/>
</dbReference>
<dbReference type="GO" id="GO:0005737">
    <property type="term" value="C:cytoplasm"/>
    <property type="evidence" value="ECO:0007669"/>
    <property type="project" value="UniProtKB-SubCell"/>
</dbReference>
<proteinExistence type="inferred from homology"/>
<keyword evidence="2 6" id="KW-0813">Transport</keyword>
<name>A0A840A8I4_9PROT</name>
<keyword evidence="8" id="KW-1185">Reference proteome</keyword>
<dbReference type="NCBIfam" id="TIGR00809">
    <property type="entry name" value="secB"/>
    <property type="match status" value="1"/>
</dbReference>
<dbReference type="PANTHER" id="PTHR36918">
    <property type="match status" value="1"/>
</dbReference>
<keyword evidence="6" id="KW-0963">Cytoplasm</keyword>
<comment type="subcellular location">
    <subcellularLocation>
        <location evidence="6">Cytoplasm</location>
    </subcellularLocation>
</comment>
<dbReference type="Gene3D" id="3.10.420.10">
    <property type="entry name" value="SecB-like"/>
    <property type="match status" value="1"/>
</dbReference>
<evidence type="ECO:0000256" key="5">
    <source>
        <dbReference type="ARBA" id="ARBA00023186"/>
    </source>
</evidence>
<organism evidence="7 8">
    <name type="scientific">Roseococcus suduntuyensis</name>
    <dbReference type="NCBI Taxonomy" id="455361"/>
    <lineage>
        <taxon>Bacteria</taxon>
        <taxon>Pseudomonadati</taxon>
        <taxon>Pseudomonadota</taxon>
        <taxon>Alphaproteobacteria</taxon>
        <taxon>Acetobacterales</taxon>
        <taxon>Roseomonadaceae</taxon>
        <taxon>Roseococcus</taxon>
    </lineage>
</organism>
<evidence type="ECO:0000256" key="1">
    <source>
        <dbReference type="ARBA" id="ARBA00009990"/>
    </source>
</evidence>
<protein>
    <recommendedName>
        <fullName evidence="6">Protein-export protein SecB</fullName>
    </recommendedName>
</protein>
<comment type="function">
    <text evidence="6">One of the proteins required for the normal export of preproteins out of the cell cytoplasm. It is a molecular chaperone that binds to a subset of precursor proteins, maintaining them in a translocation-competent state. It also specifically binds to its receptor SecA.</text>
</comment>
<comment type="similarity">
    <text evidence="1 6">Belongs to the SecB family.</text>
</comment>
<evidence type="ECO:0000313" key="7">
    <source>
        <dbReference type="EMBL" id="MBB3898368.1"/>
    </source>
</evidence>
<evidence type="ECO:0000256" key="6">
    <source>
        <dbReference type="HAMAP-Rule" id="MF_00821"/>
    </source>
</evidence>
<dbReference type="GO" id="GO:0015031">
    <property type="term" value="P:protein transport"/>
    <property type="evidence" value="ECO:0007669"/>
    <property type="project" value="UniProtKB-UniRule"/>
</dbReference>